<proteinExistence type="predicted"/>
<accession>A0ABX2B0I5</accession>
<protein>
    <submittedName>
        <fullName evidence="1">Uncharacterized protein</fullName>
    </submittedName>
</protein>
<reference evidence="1 2" key="1">
    <citation type="submission" date="2020-05" db="EMBL/GenBank/DDBJ databases">
        <title>Distinct polysaccharide utilization as determinants for interspecies competition between intestinal Prevotella spp.</title>
        <authorList>
            <person name="Galvez E.J.C."/>
            <person name="Iljazovic A."/>
            <person name="Strowig T."/>
        </authorList>
    </citation>
    <scope>NUCLEOTIDE SEQUENCE [LARGE SCALE GENOMIC DNA]</scope>
    <source>
        <strain evidence="1 2">PCHR</strain>
    </source>
</reference>
<name>A0ABX2B0I5_9BACT</name>
<gene>
    <name evidence="1" type="ORF">HPS54_05240</name>
</gene>
<evidence type="ECO:0000313" key="2">
    <source>
        <dbReference type="Proteomes" id="UP000820977"/>
    </source>
</evidence>
<comment type="caution">
    <text evidence="1">The sequence shown here is derived from an EMBL/GenBank/DDBJ whole genome shotgun (WGS) entry which is preliminary data.</text>
</comment>
<sequence length="178" mass="21035">MKKYHWNLLLEPDMTAPKSGIYLLAIRNDNHISYQCHKMNEGDSFYRAVGRSTTDPTDWFVPIAYHFCNKYVCCNNLTMSSFVTEDSWYPCNSDIETEGLRVLPFTVNGVLKYDLTNVCCTYLPPLNLGYSEGDLHYVYESKYKLDIKRLAYHYVEYFGEEGHSYWWDEYKKIHPNIK</sequence>
<dbReference type="Proteomes" id="UP000820977">
    <property type="component" value="Unassembled WGS sequence"/>
</dbReference>
<evidence type="ECO:0000313" key="1">
    <source>
        <dbReference type="EMBL" id="NPE24926.1"/>
    </source>
</evidence>
<dbReference type="EMBL" id="JABKKJ010000006">
    <property type="protein sequence ID" value="NPE24926.1"/>
    <property type="molecule type" value="Genomic_DNA"/>
</dbReference>
<keyword evidence="2" id="KW-1185">Reference proteome</keyword>
<dbReference type="RefSeq" id="WP_172344416.1">
    <property type="nucleotide sequence ID" value="NZ_CASYYZ010000015.1"/>
</dbReference>
<organism evidence="1 2">
    <name type="scientific">Xylanibacter caecicola</name>
    <dbReference type="NCBI Taxonomy" id="2736294"/>
    <lineage>
        <taxon>Bacteria</taxon>
        <taxon>Pseudomonadati</taxon>
        <taxon>Bacteroidota</taxon>
        <taxon>Bacteroidia</taxon>
        <taxon>Bacteroidales</taxon>
        <taxon>Prevotellaceae</taxon>
        <taxon>Xylanibacter</taxon>
    </lineage>
</organism>